<dbReference type="PANTHER" id="PTHR41813">
    <property type="entry name" value="REGULATOR PAB1642, PUTATIVE (AFU_ORTHOLOGUE AFUA_3G11955)-RELATED"/>
    <property type="match status" value="1"/>
</dbReference>
<dbReference type="OrthoDB" id="37730at2759"/>
<accession>A0A0G2G7Q4</accession>
<evidence type="ECO:0000313" key="1">
    <source>
        <dbReference type="EMBL" id="KKY19733.1"/>
    </source>
</evidence>
<evidence type="ECO:0000313" key="2">
    <source>
        <dbReference type="Proteomes" id="UP000053317"/>
    </source>
</evidence>
<keyword evidence="2" id="KW-1185">Reference proteome</keyword>
<dbReference type="EMBL" id="LCWF01000106">
    <property type="protein sequence ID" value="KKY19733.1"/>
    <property type="molecule type" value="Genomic_DNA"/>
</dbReference>
<dbReference type="CDD" id="cd19357">
    <property type="entry name" value="TenA_E_At3g16990-like"/>
    <property type="match status" value="1"/>
</dbReference>
<reference evidence="1 2" key="1">
    <citation type="submission" date="2015-05" db="EMBL/GenBank/DDBJ databases">
        <title>Distinctive expansion of gene families associated with plant cell wall degradation and secondary metabolism in the genomes of grapevine trunk pathogens.</title>
        <authorList>
            <person name="Lawrence D.P."/>
            <person name="Travadon R."/>
            <person name="Rolshausen P.E."/>
            <person name="Baumgartner K."/>
        </authorList>
    </citation>
    <scope>NUCLEOTIDE SEQUENCE [LARGE SCALE GENOMIC DNA]</scope>
    <source>
        <strain evidence="1">UCRPC4</strain>
    </source>
</reference>
<dbReference type="InterPro" id="IPR016084">
    <property type="entry name" value="Haem_Oase-like_multi-hlx"/>
</dbReference>
<dbReference type="PANTHER" id="PTHR41813:SF2">
    <property type="entry name" value="REGULATOR PAB1642, PUTATIVE (AFU_ORTHOLOGUE AFUA_3G11955)-RELATED"/>
    <property type="match status" value="1"/>
</dbReference>
<reference evidence="1 2" key="2">
    <citation type="submission" date="2015-05" db="EMBL/GenBank/DDBJ databases">
        <authorList>
            <person name="Morales-Cruz A."/>
            <person name="Amrine K.C."/>
            <person name="Cantu D."/>
        </authorList>
    </citation>
    <scope>NUCLEOTIDE SEQUENCE [LARGE SCALE GENOMIC DNA]</scope>
    <source>
        <strain evidence="1">UCRPC4</strain>
    </source>
</reference>
<gene>
    <name evidence="1" type="ORF">UCRPC4_g04434</name>
</gene>
<organism evidence="1 2">
    <name type="scientific">Phaeomoniella chlamydospora</name>
    <name type="common">Phaeoacremonium chlamydosporum</name>
    <dbReference type="NCBI Taxonomy" id="158046"/>
    <lineage>
        <taxon>Eukaryota</taxon>
        <taxon>Fungi</taxon>
        <taxon>Dikarya</taxon>
        <taxon>Ascomycota</taxon>
        <taxon>Pezizomycotina</taxon>
        <taxon>Eurotiomycetes</taxon>
        <taxon>Chaetothyriomycetidae</taxon>
        <taxon>Phaeomoniellales</taxon>
        <taxon>Phaeomoniellaceae</taxon>
        <taxon>Phaeomoniella</taxon>
    </lineage>
</organism>
<dbReference type="Gene3D" id="1.20.910.10">
    <property type="entry name" value="Heme oxygenase-like"/>
    <property type="match status" value="1"/>
</dbReference>
<dbReference type="AlphaFoldDB" id="A0A0G2G7Q4"/>
<dbReference type="Proteomes" id="UP000053317">
    <property type="component" value="Unassembled WGS sequence"/>
</dbReference>
<proteinExistence type="predicted"/>
<protein>
    <submittedName>
        <fullName evidence="1">Putative transcription regulator</fullName>
    </submittedName>
</protein>
<dbReference type="SUPFAM" id="SSF48613">
    <property type="entry name" value="Heme oxygenase-like"/>
    <property type="match status" value="1"/>
</dbReference>
<dbReference type="InterPro" id="IPR053261">
    <property type="entry name" value="Polyketide-peptide_reg"/>
</dbReference>
<sequence length="267" mass="29342">MAVSTSLTQFLFSHPSTNSKYKEATQSEFLALAGQGKLPLPQLSQWLSQDRLYAEAYLRFIGGVLSRIHLPINPPGDGRTQDTLEWRILRTLQSALDGIVRELAFFEATAKDYGIDLAATSLSDTPGDATFGPNKTTAKYIEIFDSFHGLSSASLTPAEPPQKSLISALVLLWATEKVYYDAWSYAHSQAPSSVPASSDLDGGALRKEFIPNWTSNEFVEFVEGIEVCLNDLASKEASKSGREAVETEALKVWEEVLDLEVGFWPSV</sequence>
<comment type="caution">
    <text evidence="1">The sequence shown here is derived from an EMBL/GenBank/DDBJ whole genome shotgun (WGS) entry which is preliminary data.</text>
</comment>
<name>A0A0G2G7Q4_PHACM</name>